<dbReference type="Gramene" id="A02p35860.2_BraZ1">
    <property type="protein sequence ID" value="A02p35860.2_BraZ1.CDS"/>
    <property type="gene ID" value="A02g35860.2_BraZ1"/>
</dbReference>
<dbReference type="Proteomes" id="UP000694005">
    <property type="component" value="Chromosome A02"/>
</dbReference>
<evidence type="ECO:0000313" key="2">
    <source>
        <dbReference type="Proteomes" id="UP000694005"/>
    </source>
</evidence>
<sequence>MPHEAVGTNGVVKVGPAVDRFLATVHGVATLTQSYYCESTETSFCCAGESREECHSTTPRPDASLLSSCLKGYNVMKGVPRMMKMATRPGDLIGC</sequence>
<gene>
    <name evidence="1" type="ORF">BRAPAZ1V2_A02P35860.2</name>
</gene>
<organism evidence="1 2">
    <name type="scientific">Brassica campestris</name>
    <name type="common">Field mustard</name>
    <dbReference type="NCBI Taxonomy" id="3711"/>
    <lineage>
        <taxon>Eukaryota</taxon>
        <taxon>Viridiplantae</taxon>
        <taxon>Streptophyta</taxon>
        <taxon>Embryophyta</taxon>
        <taxon>Tracheophyta</taxon>
        <taxon>Spermatophyta</taxon>
        <taxon>Magnoliopsida</taxon>
        <taxon>eudicotyledons</taxon>
        <taxon>Gunneridae</taxon>
        <taxon>Pentapetalae</taxon>
        <taxon>rosids</taxon>
        <taxon>malvids</taxon>
        <taxon>Brassicales</taxon>
        <taxon>Brassicaceae</taxon>
        <taxon>Brassiceae</taxon>
        <taxon>Brassica</taxon>
    </lineage>
</organism>
<proteinExistence type="predicted"/>
<dbReference type="EMBL" id="LS974618">
    <property type="protein sequence ID" value="CAG7894634.1"/>
    <property type="molecule type" value="Genomic_DNA"/>
</dbReference>
<evidence type="ECO:0000313" key="1">
    <source>
        <dbReference type="EMBL" id="CAG7894634.1"/>
    </source>
</evidence>
<reference evidence="1 2" key="1">
    <citation type="submission" date="2021-07" db="EMBL/GenBank/DDBJ databases">
        <authorList>
            <consortium name="Genoscope - CEA"/>
            <person name="William W."/>
        </authorList>
    </citation>
    <scope>NUCLEOTIDE SEQUENCE [LARGE SCALE GENOMIC DNA]</scope>
</reference>
<protein>
    <submittedName>
        <fullName evidence="1">Uncharacterized protein</fullName>
    </submittedName>
</protein>
<name>A0A8D9HB02_BRACM</name>
<accession>A0A8D9HB02</accession>
<dbReference type="AlphaFoldDB" id="A0A8D9HB02"/>